<dbReference type="SUPFAM" id="SSF52540">
    <property type="entry name" value="P-loop containing nucleoside triphosphate hydrolases"/>
    <property type="match status" value="1"/>
</dbReference>
<dbReference type="Proteomes" id="UP001152797">
    <property type="component" value="Unassembled WGS sequence"/>
</dbReference>
<dbReference type="InterPro" id="IPR003439">
    <property type="entry name" value="ABC_transporter-like_ATP-bd"/>
</dbReference>
<proteinExistence type="predicted"/>
<reference evidence="7" key="1">
    <citation type="submission" date="2022-10" db="EMBL/GenBank/DDBJ databases">
        <authorList>
            <person name="Chen Y."/>
            <person name="Dougan E. K."/>
            <person name="Chan C."/>
            <person name="Rhodes N."/>
            <person name="Thang M."/>
        </authorList>
    </citation>
    <scope>NUCLEOTIDE SEQUENCE</scope>
</reference>
<keyword evidence="2" id="KW-0813">Transport</keyword>
<evidence type="ECO:0000256" key="2">
    <source>
        <dbReference type="ARBA" id="ARBA00022448"/>
    </source>
</evidence>
<evidence type="ECO:0000256" key="3">
    <source>
        <dbReference type="ARBA" id="ARBA00022692"/>
    </source>
</evidence>
<dbReference type="InterPro" id="IPR050352">
    <property type="entry name" value="ABCG_transporters"/>
</dbReference>
<evidence type="ECO:0000256" key="4">
    <source>
        <dbReference type="ARBA" id="ARBA00022989"/>
    </source>
</evidence>
<evidence type="ECO:0000313" key="7">
    <source>
        <dbReference type="EMBL" id="CAI4010955.1"/>
    </source>
</evidence>
<dbReference type="PROSITE" id="PS50893">
    <property type="entry name" value="ABC_TRANSPORTER_2"/>
    <property type="match status" value="1"/>
</dbReference>
<dbReference type="Pfam" id="PF19055">
    <property type="entry name" value="ABC2_membrane_7"/>
    <property type="match status" value="1"/>
</dbReference>
<evidence type="ECO:0000313" key="9">
    <source>
        <dbReference type="Proteomes" id="UP001152797"/>
    </source>
</evidence>
<keyword evidence="4" id="KW-1133">Transmembrane helix</keyword>
<dbReference type="OrthoDB" id="184675at2759"/>
<dbReference type="EMBL" id="CAMXCT020004979">
    <property type="protein sequence ID" value="CAL1164330.1"/>
    <property type="molecule type" value="Genomic_DNA"/>
</dbReference>
<keyword evidence="9" id="KW-1185">Reference proteome</keyword>
<dbReference type="GO" id="GO:0140359">
    <property type="term" value="F:ABC-type transporter activity"/>
    <property type="evidence" value="ECO:0007669"/>
    <property type="project" value="InterPro"/>
</dbReference>
<comment type="caution">
    <text evidence="7">The sequence shown here is derived from an EMBL/GenBank/DDBJ whole genome shotgun (WGS) entry which is preliminary data.</text>
</comment>
<feature type="domain" description="ABC transporter" evidence="6">
    <location>
        <begin position="3"/>
        <end position="214"/>
    </location>
</feature>
<protein>
    <submittedName>
        <fullName evidence="8">ABC transporter G family member 14 (ABC transporter ABCG.14) (AtABCG14) (Protein INSENSITIVE TO TEMPERATURE 211) (White-brown complex homolog protein 14) (AtWBC14)</fullName>
    </submittedName>
</protein>
<keyword evidence="5" id="KW-0472">Membrane</keyword>
<dbReference type="PANTHER" id="PTHR48041">
    <property type="entry name" value="ABC TRANSPORTER G FAMILY MEMBER 28"/>
    <property type="match status" value="1"/>
</dbReference>
<dbReference type="InterPro" id="IPR027417">
    <property type="entry name" value="P-loop_NTPase"/>
</dbReference>
<evidence type="ECO:0000256" key="1">
    <source>
        <dbReference type="ARBA" id="ARBA00004141"/>
    </source>
</evidence>
<evidence type="ECO:0000256" key="5">
    <source>
        <dbReference type="ARBA" id="ARBA00023136"/>
    </source>
</evidence>
<reference evidence="8 9" key="2">
    <citation type="submission" date="2024-05" db="EMBL/GenBank/DDBJ databases">
        <authorList>
            <person name="Chen Y."/>
            <person name="Shah S."/>
            <person name="Dougan E. K."/>
            <person name="Thang M."/>
            <person name="Chan C."/>
        </authorList>
    </citation>
    <scope>NUCLEOTIDE SEQUENCE [LARGE SCALE GENOMIC DNA]</scope>
</reference>
<dbReference type="EMBL" id="CAMXCT010004979">
    <property type="protein sequence ID" value="CAI4010955.1"/>
    <property type="molecule type" value="Genomic_DNA"/>
</dbReference>
<dbReference type="EMBL" id="CAMXCT030004979">
    <property type="protein sequence ID" value="CAL4798267.1"/>
    <property type="molecule type" value="Genomic_DNA"/>
</dbReference>
<sequence>MNVSVEELSITVAGGRKLLDAVNCLVQAGITEGGIYYDGTSLAKVRSSVGYVTQDDIMYETLTPRENLTFAAAFILPKLSKESRSKEVESVIEKLNLTKCANTVVGSPGLVRGISGGERKRTNVALSLLGNPSLLLLDEPTSGLDSKMSDSLMRDVKHITEQGCTVVATIHQPSEAVFMRFDKVLLLETGRVAYYGAISSLRGSLGNLGFTCPEGTPLPEVLLDLLELPEKEEARAAHKEKLVQLKKLSDISSADKGSPTNQKHHPSARESAGRWWYCSSGSW</sequence>
<dbReference type="PANTHER" id="PTHR48041:SF139">
    <property type="entry name" value="PROTEIN SCARLET"/>
    <property type="match status" value="1"/>
</dbReference>
<keyword evidence="3" id="KW-0812">Transmembrane</keyword>
<dbReference type="Pfam" id="PF00005">
    <property type="entry name" value="ABC_tran"/>
    <property type="match status" value="1"/>
</dbReference>
<organism evidence="7">
    <name type="scientific">Cladocopium goreaui</name>
    <dbReference type="NCBI Taxonomy" id="2562237"/>
    <lineage>
        <taxon>Eukaryota</taxon>
        <taxon>Sar</taxon>
        <taxon>Alveolata</taxon>
        <taxon>Dinophyceae</taxon>
        <taxon>Suessiales</taxon>
        <taxon>Symbiodiniaceae</taxon>
        <taxon>Cladocopium</taxon>
    </lineage>
</organism>
<evidence type="ECO:0000313" key="8">
    <source>
        <dbReference type="EMBL" id="CAL4798267.1"/>
    </source>
</evidence>
<dbReference type="GO" id="GO:0016887">
    <property type="term" value="F:ATP hydrolysis activity"/>
    <property type="evidence" value="ECO:0007669"/>
    <property type="project" value="InterPro"/>
</dbReference>
<comment type="subcellular location">
    <subcellularLocation>
        <location evidence="1">Membrane</location>
        <topology evidence="1">Multi-pass membrane protein</topology>
    </subcellularLocation>
</comment>
<accession>A0A9P1DIQ7</accession>
<dbReference type="Gene3D" id="3.40.50.300">
    <property type="entry name" value="P-loop containing nucleotide triphosphate hydrolases"/>
    <property type="match status" value="1"/>
</dbReference>
<name>A0A9P1DIQ7_9DINO</name>
<dbReference type="InterPro" id="IPR043926">
    <property type="entry name" value="ABCG_dom"/>
</dbReference>
<dbReference type="GO" id="GO:0016020">
    <property type="term" value="C:membrane"/>
    <property type="evidence" value="ECO:0007669"/>
    <property type="project" value="UniProtKB-SubCell"/>
</dbReference>
<gene>
    <name evidence="7" type="ORF">C1SCF055_LOCUS36168</name>
</gene>
<dbReference type="AlphaFoldDB" id="A0A9P1DIQ7"/>
<evidence type="ECO:0000259" key="6">
    <source>
        <dbReference type="PROSITE" id="PS50893"/>
    </source>
</evidence>
<dbReference type="GO" id="GO:0005524">
    <property type="term" value="F:ATP binding"/>
    <property type="evidence" value="ECO:0007669"/>
    <property type="project" value="InterPro"/>
</dbReference>